<dbReference type="OrthoDB" id="444255at2759"/>
<sequence>MFPLHGPAPTNLPPGPAPRQRRQQHPSAAVGPRKQPPGPAWPGGGGGGGTAAAAAAPTAAQALVRGAGAVGLLYGGLYLVLAAFRAVKKRLLRRALQEIVPALQKAGVTFWVDFGSLMSLARNNDVYEHDNDVDLVVLDPDFEELLQKLRSPGVLPKGFTADWIGKSRDLGDGLKQRWIRIYLPGKVMWADLFGGFDFGSKIRINKNAHCDVPKDLVLPLGSIPMFDSTAPAPRDVEGVLQHRYGPDWRTPKYASKGSDAIEHNKRYLRVLRGLGRIGLRI</sequence>
<evidence type="ECO:0000256" key="1">
    <source>
        <dbReference type="SAM" id="MobiDB-lite"/>
    </source>
</evidence>
<keyword evidence="2" id="KW-1133">Transmembrane helix</keyword>
<dbReference type="InterPro" id="IPR052613">
    <property type="entry name" value="LicD_transferase"/>
</dbReference>
<name>A0A9W6F1T3_9CHLO</name>
<dbReference type="AlphaFoldDB" id="A0A9W6F1T3"/>
<dbReference type="SUPFAM" id="SSF81301">
    <property type="entry name" value="Nucleotidyltransferase"/>
    <property type="match status" value="1"/>
</dbReference>
<evidence type="ECO:0000256" key="2">
    <source>
        <dbReference type="SAM" id="Phobius"/>
    </source>
</evidence>
<organism evidence="3 4">
    <name type="scientific">Pleodorina starrii</name>
    <dbReference type="NCBI Taxonomy" id="330485"/>
    <lineage>
        <taxon>Eukaryota</taxon>
        <taxon>Viridiplantae</taxon>
        <taxon>Chlorophyta</taxon>
        <taxon>core chlorophytes</taxon>
        <taxon>Chlorophyceae</taxon>
        <taxon>CS clade</taxon>
        <taxon>Chlamydomonadales</taxon>
        <taxon>Volvocaceae</taxon>
        <taxon>Pleodorina</taxon>
    </lineage>
</organism>
<feature type="region of interest" description="Disordered" evidence="1">
    <location>
        <begin position="1"/>
        <end position="52"/>
    </location>
</feature>
<dbReference type="Proteomes" id="UP001165080">
    <property type="component" value="Unassembled WGS sequence"/>
</dbReference>
<keyword evidence="2" id="KW-0812">Transmembrane</keyword>
<accession>A0A9W6F1T3</accession>
<dbReference type="PANTHER" id="PTHR13627">
    <property type="entry name" value="FUKUTIN RELATED PROTEIN"/>
    <property type="match status" value="1"/>
</dbReference>
<dbReference type="Gene3D" id="3.30.460.40">
    <property type="match status" value="1"/>
</dbReference>
<feature type="transmembrane region" description="Helical" evidence="2">
    <location>
        <begin position="67"/>
        <end position="87"/>
    </location>
</feature>
<feature type="compositionally biased region" description="Gly residues" evidence="1">
    <location>
        <begin position="41"/>
        <end position="50"/>
    </location>
</feature>
<dbReference type="EMBL" id="BRXU01000006">
    <property type="protein sequence ID" value="GLC52650.1"/>
    <property type="molecule type" value="Genomic_DNA"/>
</dbReference>
<dbReference type="PANTHER" id="PTHR13627:SF31">
    <property type="entry name" value="RIBITOL 5-PHOSPHATE TRANSFERASE FKRP"/>
    <property type="match status" value="1"/>
</dbReference>
<keyword evidence="4" id="KW-1185">Reference proteome</keyword>
<evidence type="ECO:0000313" key="3">
    <source>
        <dbReference type="EMBL" id="GLC52650.1"/>
    </source>
</evidence>
<keyword evidence="2" id="KW-0472">Membrane</keyword>
<protein>
    <submittedName>
        <fullName evidence="3">Uncharacterized protein</fullName>
    </submittedName>
</protein>
<reference evidence="3 4" key="1">
    <citation type="journal article" date="2023" name="Commun. Biol.">
        <title>Reorganization of the ancestral sex-determining regions during the evolution of trioecy in Pleodorina starrii.</title>
        <authorList>
            <person name="Takahashi K."/>
            <person name="Suzuki S."/>
            <person name="Kawai-Toyooka H."/>
            <person name="Yamamoto K."/>
            <person name="Hamaji T."/>
            <person name="Ootsuki R."/>
            <person name="Yamaguchi H."/>
            <person name="Kawachi M."/>
            <person name="Higashiyama T."/>
            <person name="Nozaki H."/>
        </authorList>
    </citation>
    <scope>NUCLEOTIDE SEQUENCE [LARGE SCALE GENOMIC DNA]</scope>
    <source>
        <strain evidence="3 4">NIES-4479</strain>
    </source>
</reference>
<evidence type="ECO:0000313" key="4">
    <source>
        <dbReference type="Proteomes" id="UP001165080"/>
    </source>
</evidence>
<dbReference type="InterPro" id="IPR043519">
    <property type="entry name" value="NT_sf"/>
</dbReference>
<gene>
    <name evidence="3" type="primary">PLEST003724</name>
    <name evidence="3" type="ORF">PLESTB_000653500</name>
</gene>
<proteinExistence type="predicted"/>
<comment type="caution">
    <text evidence="3">The sequence shown here is derived from an EMBL/GenBank/DDBJ whole genome shotgun (WGS) entry which is preliminary data.</text>
</comment>